<gene>
    <name evidence="1" type="ORF">OCV77_08490</name>
</gene>
<dbReference type="Proteomes" id="UP001652432">
    <property type="component" value="Unassembled WGS sequence"/>
</dbReference>
<organism evidence="1 2">
    <name type="scientific">Suilimivivens aceti</name>
    <dbReference type="NCBI Taxonomy" id="2981774"/>
    <lineage>
        <taxon>Bacteria</taxon>
        <taxon>Bacillati</taxon>
        <taxon>Bacillota</taxon>
        <taxon>Clostridia</taxon>
        <taxon>Lachnospirales</taxon>
        <taxon>Lachnospiraceae</taxon>
        <taxon>Suilimivivens</taxon>
    </lineage>
</organism>
<evidence type="ECO:0000313" key="2">
    <source>
        <dbReference type="Proteomes" id="UP001652432"/>
    </source>
</evidence>
<accession>A0ABT2T2V5</accession>
<evidence type="ECO:0000313" key="1">
    <source>
        <dbReference type="EMBL" id="MCU6744532.1"/>
    </source>
</evidence>
<name>A0ABT2T2V5_9FIRM</name>
<sequence length="277" mass="32414">MENVLLCTGKYAEKPYYFEHAGMNVYCVEELCYLLASNPFMIDAGIMDKQLVQWLYEECELKELSHQLLQLFQRGCQPGVFVDTILDYTGYCSREDKERIDEVLKGSAGLDQYEKQKRQGDYLMKNGRYQLAVHEYEKLLSILPEAEKELIPSVYHNLGVACCRLFRFESGASYLKKAYELSLREESGIQYLEALREQLTEADYVSFIADHREYYELSMKVEKLYEMARGQFEATRENRMLSALKIYRDEGNTGSYYEEIDKIIARLKDDYRASVAQ</sequence>
<dbReference type="EMBL" id="JAOQKJ010000006">
    <property type="protein sequence ID" value="MCU6744532.1"/>
    <property type="molecule type" value="Genomic_DNA"/>
</dbReference>
<proteinExistence type="predicted"/>
<reference evidence="1 2" key="1">
    <citation type="journal article" date="2021" name="ISME Commun">
        <title>Automated analysis of genomic sequences facilitates high-throughput and comprehensive description of bacteria.</title>
        <authorList>
            <person name="Hitch T.C.A."/>
        </authorList>
    </citation>
    <scope>NUCLEOTIDE SEQUENCE [LARGE SCALE GENOMIC DNA]</scope>
    <source>
        <strain evidence="1 2">Sanger_18</strain>
    </source>
</reference>
<dbReference type="Gene3D" id="1.25.40.10">
    <property type="entry name" value="Tetratricopeptide repeat domain"/>
    <property type="match status" value="1"/>
</dbReference>
<comment type="caution">
    <text evidence="1">The sequence shown here is derived from an EMBL/GenBank/DDBJ whole genome shotgun (WGS) entry which is preliminary data.</text>
</comment>
<keyword evidence="2" id="KW-1185">Reference proteome</keyword>
<dbReference type="SUPFAM" id="SSF48452">
    <property type="entry name" value="TPR-like"/>
    <property type="match status" value="1"/>
</dbReference>
<dbReference type="RefSeq" id="WP_262574612.1">
    <property type="nucleotide sequence ID" value="NZ_JAOQKJ010000006.1"/>
</dbReference>
<dbReference type="InterPro" id="IPR011990">
    <property type="entry name" value="TPR-like_helical_dom_sf"/>
</dbReference>
<protein>
    <submittedName>
        <fullName evidence="1">Tetratricopeptide repeat protein</fullName>
    </submittedName>
</protein>